<organism evidence="8 9">
    <name type="scientific">Companilactobacillus paralimentarius DSM 13238 = JCM 10415</name>
    <dbReference type="NCBI Taxonomy" id="1122151"/>
    <lineage>
        <taxon>Bacteria</taxon>
        <taxon>Bacillati</taxon>
        <taxon>Bacillota</taxon>
        <taxon>Bacilli</taxon>
        <taxon>Lactobacillales</taxon>
        <taxon>Lactobacillaceae</taxon>
        <taxon>Companilactobacillus</taxon>
    </lineage>
</organism>
<dbReference type="InterPro" id="IPR009614">
    <property type="entry name" value="YoeB_toxin"/>
</dbReference>
<dbReference type="NCBIfam" id="TIGR02116">
    <property type="entry name" value="toxin_Txe_YoeB"/>
    <property type="match status" value="1"/>
</dbReference>
<dbReference type="GeneID" id="96668066"/>
<evidence type="ECO:0000256" key="2">
    <source>
        <dbReference type="ARBA" id="ARBA00022649"/>
    </source>
</evidence>
<keyword evidence="4" id="KW-0255">Endonuclease</keyword>
<dbReference type="AlphaFoldDB" id="A0A0R1PKE9"/>
<keyword evidence="3" id="KW-0540">Nuclease</keyword>
<evidence type="ECO:0000256" key="3">
    <source>
        <dbReference type="ARBA" id="ARBA00022722"/>
    </source>
</evidence>
<keyword evidence="5" id="KW-0378">Hydrolase</keyword>
<dbReference type="GO" id="GO:0045892">
    <property type="term" value="P:negative regulation of DNA-templated transcription"/>
    <property type="evidence" value="ECO:0007669"/>
    <property type="project" value="TreeGrafter"/>
</dbReference>
<evidence type="ECO:0000313" key="8">
    <source>
        <dbReference type="EMBL" id="KRL30980.1"/>
    </source>
</evidence>
<name>A0A0R1PKE9_9LACO</name>
<comment type="similarity">
    <text evidence="1">Belongs to the YoeB family.</text>
</comment>
<gene>
    <name evidence="8" type="ORF">FD33_GL002430</name>
</gene>
<evidence type="ECO:0000256" key="1">
    <source>
        <dbReference type="ARBA" id="ARBA00008172"/>
    </source>
</evidence>
<dbReference type="EMBL" id="AZES01000074">
    <property type="protein sequence ID" value="KRL30980.1"/>
    <property type="molecule type" value="Genomic_DNA"/>
</dbReference>
<proteinExistence type="inferred from homology"/>
<dbReference type="PANTHER" id="PTHR38039:SF1">
    <property type="entry name" value="TOXIN YOEB"/>
    <property type="match status" value="1"/>
</dbReference>
<dbReference type="SUPFAM" id="SSF143011">
    <property type="entry name" value="RelE-like"/>
    <property type="match status" value="1"/>
</dbReference>
<dbReference type="Pfam" id="PF06769">
    <property type="entry name" value="YoeB_toxin"/>
    <property type="match status" value="1"/>
</dbReference>
<dbReference type="Gene3D" id="3.30.2310.20">
    <property type="entry name" value="RelE-like"/>
    <property type="match status" value="1"/>
</dbReference>
<dbReference type="GO" id="GO:0016787">
    <property type="term" value="F:hydrolase activity"/>
    <property type="evidence" value="ECO:0007669"/>
    <property type="project" value="UniProtKB-KW"/>
</dbReference>
<dbReference type="GO" id="GO:0006401">
    <property type="term" value="P:RNA catabolic process"/>
    <property type="evidence" value="ECO:0007669"/>
    <property type="project" value="InterPro"/>
</dbReference>
<dbReference type="PANTHER" id="PTHR38039">
    <property type="entry name" value="TOXIN YOEB"/>
    <property type="match status" value="1"/>
</dbReference>
<accession>A0A0R1PKE9</accession>
<keyword evidence="2" id="KW-1277">Toxin-antitoxin system</keyword>
<evidence type="ECO:0000256" key="7">
    <source>
        <dbReference type="ARBA" id="ARBA00050056"/>
    </source>
</evidence>
<evidence type="ECO:0000313" key="9">
    <source>
        <dbReference type="Proteomes" id="UP000051908"/>
    </source>
</evidence>
<dbReference type="RefSeq" id="WP_025086225.1">
    <property type="nucleotide sequence ID" value="NZ_AZES01000074.1"/>
</dbReference>
<keyword evidence="9" id="KW-1185">Reference proteome</keyword>
<dbReference type="GO" id="GO:0004519">
    <property type="term" value="F:endonuclease activity"/>
    <property type="evidence" value="ECO:0007669"/>
    <property type="project" value="UniProtKB-KW"/>
</dbReference>
<reference evidence="8 9" key="1">
    <citation type="journal article" date="2015" name="Genome Announc.">
        <title>Expanding the biotechnology potential of lactobacilli through comparative genomics of 213 strains and associated genera.</title>
        <authorList>
            <person name="Sun Z."/>
            <person name="Harris H.M."/>
            <person name="McCann A."/>
            <person name="Guo C."/>
            <person name="Argimon S."/>
            <person name="Zhang W."/>
            <person name="Yang X."/>
            <person name="Jeffery I.B."/>
            <person name="Cooney J.C."/>
            <person name="Kagawa T.F."/>
            <person name="Liu W."/>
            <person name="Song Y."/>
            <person name="Salvetti E."/>
            <person name="Wrobel A."/>
            <person name="Rasinkangas P."/>
            <person name="Parkhill J."/>
            <person name="Rea M.C."/>
            <person name="O'Sullivan O."/>
            <person name="Ritari J."/>
            <person name="Douillard F.P."/>
            <person name="Paul Ross R."/>
            <person name="Yang R."/>
            <person name="Briner A.E."/>
            <person name="Felis G.E."/>
            <person name="de Vos W.M."/>
            <person name="Barrangou R."/>
            <person name="Klaenhammer T.R."/>
            <person name="Caufield P.W."/>
            <person name="Cui Y."/>
            <person name="Zhang H."/>
            <person name="O'Toole P.W."/>
        </authorList>
    </citation>
    <scope>NUCLEOTIDE SEQUENCE [LARGE SCALE GENOMIC DNA]</scope>
    <source>
        <strain evidence="8 9">DSM 13238</strain>
    </source>
</reference>
<protein>
    <recommendedName>
        <fullName evidence="7">Endoribonuclease YoeB</fullName>
    </recommendedName>
    <alternativeName>
        <fullName evidence="6">Putative mRNA interferase YoeB</fullName>
    </alternativeName>
</protein>
<dbReference type="InterPro" id="IPR035093">
    <property type="entry name" value="RelE/ParE_toxin_dom_sf"/>
</dbReference>
<dbReference type="PATRIC" id="fig|1122151.5.peg.2509"/>
<comment type="caution">
    <text evidence="8">The sequence shown here is derived from an EMBL/GenBank/DDBJ whole genome shotgun (WGS) entry which is preliminary data.</text>
</comment>
<dbReference type="Proteomes" id="UP000051908">
    <property type="component" value="Unassembled WGS sequence"/>
</dbReference>
<dbReference type="OrthoDB" id="9801102at2"/>
<sequence length="88" mass="10668">MSKYQVRFRKSSNGDLKKLKHSLLRKKFDEIVQKLSKNPYDPSDGFEKLVPPENNFYSRRLNIQHRVVYSVDEEQKIVYIYSAWNHYE</sequence>
<evidence type="ECO:0000256" key="6">
    <source>
        <dbReference type="ARBA" id="ARBA00030388"/>
    </source>
</evidence>
<evidence type="ECO:0000256" key="4">
    <source>
        <dbReference type="ARBA" id="ARBA00022759"/>
    </source>
</evidence>
<evidence type="ECO:0000256" key="5">
    <source>
        <dbReference type="ARBA" id="ARBA00022801"/>
    </source>
</evidence>